<dbReference type="EMBL" id="RRCH01000003">
    <property type="protein sequence ID" value="RRJ33477.1"/>
    <property type="molecule type" value="Genomic_DNA"/>
</dbReference>
<dbReference type="RefSeq" id="WP_124953342.1">
    <property type="nucleotide sequence ID" value="NZ_RRCH01000003.1"/>
</dbReference>
<feature type="compositionally biased region" description="Basic and acidic residues" evidence="1">
    <location>
        <begin position="1"/>
        <end position="14"/>
    </location>
</feature>
<accession>A0A3P3RIU8</accession>
<protein>
    <submittedName>
        <fullName evidence="2">Uncharacterized protein</fullName>
    </submittedName>
</protein>
<feature type="region of interest" description="Disordered" evidence="1">
    <location>
        <begin position="1"/>
        <end position="20"/>
    </location>
</feature>
<sequence length="114" mass="13230">MDTYRPPDESEIERPPAIVNHTIENDSDGLTIARLFFEGGAWLQYRKAADEWVYEEMFTADGEEVASFETEFDRNDCNTPEEYLSREIGRYDKYTVRGLGIQRPHIATVLIEGY</sequence>
<keyword evidence="3" id="KW-1185">Reference proteome</keyword>
<evidence type="ECO:0000256" key="1">
    <source>
        <dbReference type="SAM" id="MobiDB-lite"/>
    </source>
</evidence>
<organism evidence="2 3">
    <name type="scientific">Halocatena pleomorpha</name>
    <dbReference type="NCBI Taxonomy" id="1785090"/>
    <lineage>
        <taxon>Archaea</taxon>
        <taxon>Methanobacteriati</taxon>
        <taxon>Methanobacteriota</taxon>
        <taxon>Stenosarchaea group</taxon>
        <taxon>Halobacteria</taxon>
        <taxon>Halobacteriales</taxon>
        <taxon>Natronomonadaceae</taxon>
        <taxon>Halocatena</taxon>
    </lineage>
</organism>
<comment type="caution">
    <text evidence="2">The sequence shown here is derived from an EMBL/GenBank/DDBJ whole genome shotgun (WGS) entry which is preliminary data.</text>
</comment>
<evidence type="ECO:0000313" key="2">
    <source>
        <dbReference type="EMBL" id="RRJ33477.1"/>
    </source>
</evidence>
<evidence type="ECO:0000313" key="3">
    <source>
        <dbReference type="Proteomes" id="UP000282322"/>
    </source>
</evidence>
<name>A0A3P3RIU8_9EURY</name>
<reference evidence="2 3" key="1">
    <citation type="submission" date="2018-11" db="EMBL/GenBank/DDBJ databases">
        <title>Taxonoimc description of Halomarina strain SPP-AMP-1.</title>
        <authorList>
            <person name="Pal Y."/>
            <person name="Srinivasana K."/>
            <person name="Verma A."/>
            <person name="Kumar P."/>
        </authorList>
    </citation>
    <scope>NUCLEOTIDE SEQUENCE [LARGE SCALE GENOMIC DNA]</scope>
    <source>
        <strain evidence="2 3">SPP-AMP-1</strain>
    </source>
</reference>
<proteinExistence type="predicted"/>
<dbReference type="Proteomes" id="UP000282322">
    <property type="component" value="Unassembled WGS sequence"/>
</dbReference>
<dbReference type="AlphaFoldDB" id="A0A3P3RIU8"/>
<gene>
    <name evidence="2" type="ORF">EIK79_01360</name>
</gene>